<keyword evidence="2" id="KW-1185">Reference proteome</keyword>
<organism evidence="1 2">
    <name type="scientific">Zea mays</name>
    <name type="common">Maize</name>
    <dbReference type="NCBI Taxonomy" id="4577"/>
    <lineage>
        <taxon>Eukaryota</taxon>
        <taxon>Viridiplantae</taxon>
        <taxon>Streptophyta</taxon>
        <taxon>Embryophyta</taxon>
        <taxon>Tracheophyta</taxon>
        <taxon>Spermatophyta</taxon>
        <taxon>Magnoliopsida</taxon>
        <taxon>Liliopsida</taxon>
        <taxon>Poales</taxon>
        <taxon>Poaceae</taxon>
        <taxon>PACMAD clade</taxon>
        <taxon>Panicoideae</taxon>
        <taxon>Andropogonodae</taxon>
        <taxon>Andropogoneae</taxon>
        <taxon>Tripsacinae</taxon>
        <taxon>Zea</taxon>
    </lineage>
</organism>
<proteinExistence type="predicted"/>
<dbReference type="Proteomes" id="UP000007305">
    <property type="component" value="Chromosome 8"/>
</dbReference>
<reference evidence="1" key="2">
    <citation type="submission" date="2019-07" db="EMBL/GenBank/DDBJ databases">
        <authorList>
            <person name="Seetharam A."/>
            <person name="Woodhouse M."/>
            <person name="Cannon E."/>
        </authorList>
    </citation>
    <scope>NUCLEOTIDE SEQUENCE [LARGE SCALE GENOMIC DNA]</scope>
    <source>
        <strain evidence="1">cv. B73</strain>
    </source>
</reference>
<protein>
    <submittedName>
        <fullName evidence="1">Uncharacterized protein</fullName>
    </submittedName>
</protein>
<evidence type="ECO:0000313" key="1">
    <source>
        <dbReference type="EnsemblPlants" id="Zm00001eb362050_P001"/>
    </source>
</evidence>
<name>A0A804QUG5_MAIZE</name>
<evidence type="ECO:0000313" key="2">
    <source>
        <dbReference type="Proteomes" id="UP000007305"/>
    </source>
</evidence>
<dbReference type="InParanoid" id="A0A804QUG5"/>
<sequence length="129" mass="14567">MRRYIVSSFHEPGGIIPFVSTNIGSVEKDHIHGDLTLPSASVLLSISCNGANQGSKYETNLQPGTATEDMMAFEEQNADKSHLEAYQFKRITYTVTHVQQGTRKRKGDGWERNSEPRTNQWAQVEWVQV</sequence>
<dbReference type="Gramene" id="Zm00001eb362050_T001">
    <property type="protein sequence ID" value="Zm00001eb362050_P001"/>
    <property type="gene ID" value="Zm00001eb362050"/>
</dbReference>
<dbReference type="AlphaFoldDB" id="A0A804QUG5"/>
<reference evidence="1" key="3">
    <citation type="submission" date="2021-05" db="UniProtKB">
        <authorList>
            <consortium name="EnsemblPlants"/>
        </authorList>
    </citation>
    <scope>IDENTIFICATION</scope>
    <source>
        <strain evidence="1">cv. B73</strain>
    </source>
</reference>
<reference evidence="2" key="1">
    <citation type="journal article" date="2009" name="Science">
        <title>The B73 maize genome: complexity, diversity, and dynamics.</title>
        <authorList>
            <person name="Schnable P.S."/>
            <person name="Ware D."/>
            <person name="Fulton R.S."/>
            <person name="Stein J.C."/>
            <person name="Wei F."/>
            <person name="Pasternak S."/>
            <person name="Liang C."/>
            <person name="Zhang J."/>
            <person name="Fulton L."/>
            <person name="Graves T.A."/>
            <person name="Minx P."/>
            <person name="Reily A.D."/>
            <person name="Courtney L."/>
            <person name="Kruchowski S.S."/>
            <person name="Tomlinson C."/>
            <person name="Strong C."/>
            <person name="Delehaunty K."/>
            <person name="Fronick C."/>
            <person name="Courtney B."/>
            <person name="Rock S.M."/>
            <person name="Belter E."/>
            <person name="Du F."/>
            <person name="Kim K."/>
            <person name="Abbott R.M."/>
            <person name="Cotton M."/>
            <person name="Levy A."/>
            <person name="Marchetto P."/>
            <person name="Ochoa K."/>
            <person name="Jackson S.M."/>
            <person name="Gillam B."/>
            <person name="Chen W."/>
            <person name="Yan L."/>
            <person name="Higginbotham J."/>
            <person name="Cardenas M."/>
            <person name="Waligorski J."/>
            <person name="Applebaum E."/>
            <person name="Phelps L."/>
            <person name="Falcone J."/>
            <person name="Kanchi K."/>
            <person name="Thane T."/>
            <person name="Scimone A."/>
            <person name="Thane N."/>
            <person name="Henke J."/>
            <person name="Wang T."/>
            <person name="Ruppert J."/>
            <person name="Shah N."/>
            <person name="Rotter K."/>
            <person name="Hodges J."/>
            <person name="Ingenthron E."/>
            <person name="Cordes M."/>
            <person name="Kohlberg S."/>
            <person name="Sgro J."/>
            <person name="Delgado B."/>
            <person name="Mead K."/>
            <person name="Chinwalla A."/>
            <person name="Leonard S."/>
            <person name="Crouse K."/>
            <person name="Collura K."/>
            <person name="Kudrna D."/>
            <person name="Currie J."/>
            <person name="He R."/>
            <person name="Angelova A."/>
            <person name="Rajasekar S."/>
            <person name="Mueller T."/>
            <person name="Lomeli R."/>
            <person name="Scara G."/>
            <person name="Ko A."/>
            <person name="Delaney K."/>
            <person name="Wissotski M."/>
            <person name="Lopez G."/>
            <person name="Campos D."/>
            <person name="Braidotti M."/>
            <person name="Ashley E."/>
            <person name="Golser W."/>
            <person name="Kim H."/>
            <person name="Lee S."/>
            <person name="Lin J."/>
            <person name="Dujmic Z."/>
            <person name="Kim W."/>
            <person name="Talag J."/>
            <person name="Zuccolo A."/>
            <person name="Fan C."/>
            <person name="Sebastian A."/>
            <person name="Kramer M."/>
            <person name="Spiegel L."/>
            <person name="Nascimento L."/>
            <person name="Zutavern T."/>
            <person name="Miller B."/>
            <person name="Ambroise C."/>
            <person name="Muller S."/>
            <person name="Spooner W."/>
            <person name="Narechania A."/>
            <person name="Ren L."/>
            <person name="Wei S."/>
            <person name="Kumari S."/>
            <person name="Faga B."/>
            <person name="Levy M.J."/>
            <person name="McMahan L."/>
            <person name="Van Buren P."/>
            <person name="Vaughn M.W."/>
            <person name="Ying K."/>
            <person name="Yeh C.-T."/>
            <person name="Emrich S.J."/>
            <person name="Jia Y."/>
            <person name="Kalyanaraman A."/>
            <person name="Hsia A.-P."/>
            <person name="Barbazuk W.B."/>
            <person name="Baucom R.S."/>
            <person name="Brutnell T.P."/>
            <person name="Carpita N.C."/>
            <person name="Chaparro C."/>
            <person name="Chia J.-M."/>
            <person name="Deragon J.-M."/>
            <person name="Estill J.C."/>
            <person name="Fu Y."/>
            <person name="Jeddeloh J.A."/>
            <person name="Han Y."/>
            <person name="Lee H."/>
            <person name="Li P."/>
            <person name="Lisch D.R."/>
            <person name="Liu S."/>
            <person name="Liu Z."/>
            <person name="Nagel D.H."/>
            <person name="McCann M.C."/>
            <person name="SanMiguel P."/>
            <person name="Myers A.M."/>
            <person name="Nettleton D."/>
            <person name="Nguyen J."/>
            <person name="Penning B.W."/>
            <person name="Ponnala L."/>
            <person name="Schneider K.L."/>
            <person name="Schwartz D.C."/>
            <person name="Sharma A."/>
            <person name="Soderlund C."/>
            <person name="Springer N.M."/>
            <person name="Sun Q."/>
            <person name="Wang H."/>
            <person name="Waterman M."/>
            <person name="Westerman R."/>
            <person name="Wolfgruber T.K."/>
            <person name="Yang L."/>
            <person name="Yu Y."/>
            <person name="Zhang L."/>
            <person name="Zhou S."/>
            <person name="Zhu Q."/>
            <person name="Bennetzen J.L."/>
            <person name="Dawe R.K."/>
            <person name="Jiang J."/>
            <person name="Jiang N."/>
            <person name="Presting G.G."/>
            <person name="Wessler S.R."/>
            <person name="Aluru S."/>
            <person name="Martienssen R.A."/>
            <person name="Clifton S.W."/>
            <person name="McCombie W.R."/>
            <person name="Wing R.A."/>
            <person name="Wilson R.K."/>
        </authorList>
    </citation>
    <scope>NUCLEOTIDE SEQUENCE [LARGE SCALE GENOMIC DNA]</scope>
    <source>
        <strain evidence="2">cv. B73</strain>
    </source>
</reference>
<dbReference type="EnsemblPlants" id="Zm00001eb362050_T001">
    <property type="protein sequence ID" value="Zm00001eb362050_P001"/>
    <property type="gene ID" value="Zm00001eb362050"/>
</dbReference>
<accession>A0A804QUG5</accession>